<evidence type="ECO:0000256" key="2">
    <source>
        <dbReference type="ARBA" id="ARBA00012483"/>
    </source>
</evidence>
<dbReference type="OrthoDB" id="21204at2759"/>
<evidence type="ECO:0000256" key="5">
    <source>
        <dbReference type="ARBA" id="ARBA00023163"/>
    </source>
</evidence>
<evidence type="ECO:0000256" key="6">
    <source>
        <dbReference type="PROSITE-ProRule" id="PRU00175"/>
    </source>
</evidence>
<feature type="region of interest" description="Disordered" evidence="7">
    <location>
        <begin position="92"/>
        <end position="127"/>
    </location>
</feature>
<gene>
    <name evidence="9" type="ORF">BS50DRAFT_501516</name>
</gene>
<keyword evidence="6" id="KW-0862">Zinc</keyword>
<dbReference type="EMBL" id="KZ678141">
    <property type="protein sequence ID" value="PSN62873.1"/>
    <property type="molecule type" value="Genomic_DNA"/>
</dbReference>
<dbReference type="GO" id="GO:0000209">
    <property type="term" value="P:protein polyubiquitination"/>
    <property type="evidence" value="ECO:0007669"/>
    <property type="project" value="TreeGrafter"/>
</dbReference>
<organism evidence="9 10">
    <name type="scientific">Corynespora cassiicola Philippines</name>
    <dbReference type="NCBI Taxonomy" id="1448308"/>
    <lineage>
        <taxon>Eukaryota</taxon>
        <taxon>Fungi</taxon>
        <taxon>Dikarya</taxon>
        <taxon>Ascomycota</taxon>
        <taxon>Pezizomycotina</taxon>
        <taxon>Dothideomycetes</taxon>
        <taxon>Pleosporomycetidae</taxon>
        <taxon>Pleosporales</taxon>
        <taxon>Corynesporascaceae</taxon>
        <taxon>Corynespora</taxon>
    </lineage>
</organism>
<evidence type="ECO:0000259" key="8">
    <source>
        <dbReference type="PROSITE" id="PS50089"/>
    </source>
</evidence>
<keyword evidence="6" id="KW-0479">Metal-binding</keyword>
<keyword evidence="4" id="KW-0805">Transcription regulation</keyword>
<name>A0A2T2NBS3_CORCC</name>
<dbReference type="GO" id="GO:0008270">
    <property type="term" value="F:zinc ion binding"/>
    <property type="evidence" value="ECO:0007669"/>
    <property type="project" value="UniProtKB-KW"/>
</dbReference>
<feature type="compositionally biased region" description="Low complexity" evidence="7">
    <location>
        <begin position="92"/>
        <end position="106"/>
    </location>
</feature>
<dbReference type="InterPro" id="IPR001841">
    <property type="entry name" value="Znf_RING"/>
</dbReference>
<feature type="domain" description="RING-type" evidence="8">
    <location>
        <begin position="30"/>
        <end position="70"/>
    </location>
</feature>
<dbReference type="Proteomes" id="UP000240883">
    <property type="component" value="Unassembled WGS sequence"/>
</dbReference>
<keyword evidence="3" id="KW-0808">Transferase</keyword>
<dbReference type="Pfam" id="PF13639">
    <property type="entry name" value="zf-RING_2"/>
    <property type="match status" value="1"/>
</dbReference>
<dbReference type="AlphaFoldDB" id="A0A2T2NBS3"/>
<keyword evidence="5" id="KW-0804">Transcription</keyword>
<dbReference type="InterPro" id="IPR013083">
    <property type="entry name" value="Znf_RING/FYVE/PHD"/>
</dbReference>
<dbReference type="PROSITE" id="PS50089">
    <property type="entry name" value="ZF_RING_2"/>
    <property type="match status" value="1"/>
</dbReference>
<evidence type="ECO:0000256" key="3">
    <source>
        <dbReference type="ARBA" id="ARBA00022679"/>
    </source>
</evidence>
<accession>A0A2T2NBS3</accession>
<evidence type="ECO:0000313" key="10">
    <source>
        <dbReference type="Proteomes" id="UP000240883"/>
    </source>
</evidence>
<dbReference type="GO" id="GO:0006513">
    <property type="term" value="P:protein monoubiquitination"/>
    <property type="evidence" value="ECO:0007669"/>
    <property type="project" value="TreeGrafter"/>
</dbReference>
<evidence type="ECO:0000256" key="7">
    <source>
        <dbReference type="SAM" id="MobiDB-lite"/>
    </source>
</evidence>
<dbReference type="Gene3D" id="3.30.40.10">
    <property type="entry name" value="Zinc/RING finger domain, C3HC4 (zinc finger)"/>
    <property type="match status" value="1"/>
</dbReference>
<proteinExistence type="predicted"/>
<comment type="catalytic activity">
    <reaction evidence="1">
        <text>S-ubiquitinyl-[E2 ubiquitin-conjugating enzyme]-L-cysteine + [acceptor protein]-L-lysine = [E2 ubiquitin-conjugating enzyme]-L-cysteine + N(6)-ubiquitinyl-[acceptor protein]-L-lysine.</text>
        <dbReference type="EC" id="2.3.2.27"/>
    </reaction>
</comment>
<dbReference type="EC" id="2.3.2.27" evidence="2"/>
<reference evidence="9 10" key="1">
    <citation type="journal article" date="2018" name="Front. Microbiol.">
        <title>Genome-Wide Analysis of Corynespora cassiicola Leaf Fall Disease Putative Effectors.</title>
        <authorList>
            <person name="Lopez D."/>
            <person name="Ribeiro S."/>
            <person name="Label P."/>
            <person name="Fumanal B."/>
            <person name="Venisse J.S."/>
            <person name="Kohler A."/>
            <person name="de Oliveira R.R."/>
            <person name="Labutti K."/>
            <person name="Lipzen A."/>
            <person name="Lail K."/>
            <person name="Bauer D."/>
            <person name="Ohm R.A."/>
            <person name="Barry K.W."/>
            <person name="Spatafora J."/>
            <person name="Grigoriev I.V."/>
            <person name="Martin F.M."/>
            <person name="Pujade-Renaud V."/>
        </authorList>
    </citation>
    <scope>NUCLEOTIDE SEQUENCE [LARGE SCALE GENOMIC DNA]</scope>
    <source>
        <strain evidence="9 10">Philippines</strain>
    </source>
</reference>
<dbReference type="GO" id="GO:0061630">
    <property type="term" value="F:ubiquitin protein ligase activity"/>
    <property type="evidence" value="ECO:0007669"/>
    <property type="project" value="UniProtKB-EC"/>
</dbReference>
<evidence type="ECO:0000256" key="1">
    <source>
        <dbReference type="ARBA" id="ARBA00000900"/>
    </source>
</evidence>
<dbReference type="STRING" id="1448308.A0A2T2NBS3"/>
<evidence type="ECO:0000256" key="4">
    <source>
        <dbReference type="ARBA" id="ARBA00023015"/>
    </source>
</evidence>
<evidence type="ECO:0000313" key="9">
    <source>
        <dbReference type="EMBL" id="PSN62873.1"/>
    </source>
</evidence>
<keyword evidence="6" id="KW-0863">Zinc-finger</keyword>
<dbReference type="SUPFAM" id="SSF57850">
    <property type="entry name" value="RING/U-box"/>
    <property type="match status" value="1"/>
</dbReference>
<protein>
    <recommendedName>
        <fullName evidence="2">RING-type E3 ubiquitin transferase</fullName>
        <ecNumber evidence="2">2.3.2.27</ecNumber>
    </recommendedName>
</protein>
<dbReference type="PANTHER" id="PTHR46077:SF1">
    <property type="entry name" value="TOP1 BINDING ARGININE_SERINE RICH PROTEIN, E3 UBIQUITIN LIGASE"/>
    <property type="match status" value="1"/>
</dbReference>
<dbReference type="SMART" id="SM00184">
    <property type="entry name" value="RING"/>
    <property type="match status" value="1"/>
</dbReference>
<dbReference type="PANTHER" id="PTHR46077">
    <property type="entry name" value="E3 UBIQUITIN-PROTEIN LIGASE TOPORS"/>
    <property type="match status" value="1"/>
</dbReference>
<keyword evidence="10" id="KW-1185">Reference proteome</keyword>
<sequence length="296" mass="34174">MRSDLLFIQPSKYLVETSAGPDKDDSEDTCVICLSPVTERAITVPCNHWTFDFICLVSWLQERSACPLCKTDVTAVQYDWVSPSDFKTYHVRSTIPSSSSSSTSRSYGRHSRLALPRRPPRPRSPPRRDIALMHRRYVYRYKLYSFHVGSNRHSQYQEVTPRDIASSPHLQYKAKAWIRRELRVFGFLHSDPAGGPVTGVTTSGNLEVLLSYILAIVKKVDLKASNGHAENLIAESLGRENARLFLHELNAFMRSPYTRPEEWDRNVEYTHLLPHDFDDQGRPLWRKELLRNIRET</sequence>